<dbReference type="InterPro" id="IPR008979">
    <property type="entry name" value="Galactose-bd-like_sf"/>
</dbReference>
<dbReference type="InterPro" id="IPR005084">
    <property type="entry name" value="CBM6"/>
</dbReference>
<keyword evidence="1" id="KW-0732">Signal</keyword>
<dbReference type="InterPro" id="IPR011040">
    <property type="entry name" value="Sialidase"/>
</dbReference>
<evidence type="ECO:0000313" key="3">
    <source>
        <dbReference type="EMBL" id="SKC37769.1"/>
    </source>
</evidence>
<dbReference type="InterPro" id="IPR000772">
    <property type="entry name" value="Ricin_B_lectin"/>
</dbReference>
<dbReference type="Pfam" id="PF14200">
    <property type="entry name" value="RicinB_lectin_2"/>
    <property type="match status" value="2"/>
</dbReference>
<dbReference type="PROSITE" id="PS50231">
    <property type="entry name" value="RICIN_B_LECTIN"/>
    <property type="match status" value="1"/>
</dbReference>
<dbReference type="Gene3D" id="2.120.10.10">
    <property type="match status" value="1"/>
</dbReference>
<dbReference type="AlphaFoldDB" id="A0A1T5IF50"/>
<dbReference type="SUPFAM" id="SSF50939">
    <property type="entry name" value="Sialidases"/>
    <property type="match status" value="1"/>
</dbReference>
<sequence>MSTVSSGVDDVVRTPRRAKRRFTVAGLGTIALLLLGQLAGAAPAQAVTTGNGALVYSPAAGSSFNPEGGRAAGTTYAKNLVLKNSGTANGTQIATFDQLVLVNGKQVYPIYRSTNDGASWTKVADINPSVQFPTLTRTAQPFLYEVPVQLGNLPAGTLLLSGMIMPEDRSSSRLVVYKSLDHGVTWSYQSTIDSGGPAVYDPSPTSTTTTVWEPSLAVDANGGLVAYFSDERQKANGVLQAVSYRRSTDGGLTWGPLVNVSAPTNQSDRPGMITVTRLPDGRYMATFEVVNRPSQTQNTAPVYYKYSPDGLTWSPETSIGTQVKLANGRGIGSSPFVRWVPTGGPKGMVVIASKWALNSSNAIDGGQNFYVNYNLGEGPWERLPFGVTYDAADVQGGTFTGFAQSFDTSVDGRTLYHATNVENLATTYNDVRVGSIPLDAQQYEAEKAALVDATLVTHADAANGSKVGNINNAGSKVTFTVRAPAAGTYTVNVRYDNGTGATSTHNVSVNGGTASSISYPATFDWGRYLWAQKTVTLNAGVNTIAFAKGTGFAELDQIQLYRPATATDPQFRITNRNSSKLLEIAGASTADGALASQWGDTGNATQVWNARPVTGGTQLINNNSGKLLEIPGAATGDAVQAAQWGPTGNATQVWTLATASGWWTIKNTNSNKLLEIAGASTADGAAAQQRTANGSTTQQWRLVKEGIQ</sequence>
<dbReference type="CDD" id="cd00161">
    <property type="entry name" value="beta-trefoil_Ricin-like"/>
    <property type="match status" value="1"/>
</dbReference>
<name>A0A1T5IF50_9MICO</name>
<dbReference type="Proteomes" id="UP000190857">
    <property type="component" value="Unassembled WGS sequence"/>
</dbReference>
<feature type="signal peptide" evidence="1">
    <location>
        <begin position="1"/>
        <end position="46"/>
    </location>
</feature>
<proteinExistence type="predicted"/>
<evidence type="ECO:0000313" key="4">
    <source>
        <dbReference type="Proteomes" id="UP000190857"/>
    </source>
</evidence>
<organism evidence="3 4">
    <name type="scientific">Okibacterium fritillariae</name>
    <dbReference type="NCBI Taxonomy" id="123320"/>
    <lineage>
        <taxon>Bacteria</taxon>
        <taxon>Bacillati</taxon>
        <taxon>Actinomycetota</taxon>
        <taxon>Actinomycetes</taxon>
        <taxon>Micrococcales</taxon>
        <taxon>Microbacteriaceae</taxon>
        <taxon>Okibacterium</taxon>
    </lineage>
</organism>
<dbReference type="RefSeq" id="WP_079726595.1">
    <property type="nucleotide sequence ID" value="NZ_FUZP01000001.1"/>
</dbReference>
<reference evidence="3 4" key="1">
    <citation type="submission" date="2017-02" db="EMBL/GenBank/DDBJ databases">
        <authorList>
            <person name="Peterson S.W."/>
        </authorList>
    </citation>
    <scope>NUCLEOTIDE SEQUENCE [LARGE SCALE GENOMIC DNA]</scope>
    <source>
        <strain evidence="3 4">VKM Ac-2059</strain>
    </source>
</reference>
<dbReference type="InterPro" id="IPR035992">
    <property type="entry name" value="Ricin_B-like_lectins"/>
</dbReference>
<evidence type="ECO:0000259" key="2">
    <source>
        <dbReference type="PROSITE" id="PS51175"/>
    </source>
</evidence>
<dbReference type="PANTHER" id="PTHR38792:SF3">
    <property type="entry name" value="BNR_ASP-BOX REPEAT DOMAIN PROTEIN (AFU_ORTHOLOGUE AFUA_7G06430)-RELATED"/>
    <property type="match status" value="1"/>
</dbReference>
<feature type="chain" id="PRO_5039433574" evidence="1">
    <location>
        <begin position="47"/>
        <end position="708"/>
    </location>
</feature>
<dbReference type="Gene3D" id="2.80.10.50">
    <property type="match status" value="1"/>
</dbReference>
<dbReference type="Gene3D" id="2.60.120.260">
    <property type="entry name" value="Galactose-binding domain-like"/>
    <property type="match status" value="1"/>
</dbReference>
<gene>
    <name evidence="3" type="ORF">SAMN06309945_0367</name>
</gene>
<dbReference type="STRING" id="123320.SAMN06309945_0367"/>
<keyword evidence="3" id="KW-0430">Lectin</keyword>
<dbReference type="CDD" id="cd15482">
    <property type="entry name" value="Sialidase_non-viral"/>
    <property type="match status" value="1"/>
</dbReference>
<dbReference type="EMBL" id="FUZP01000001">
    <property type="protein sequence ID" value="SKC37769.1"/>
    <property type="molecule type" value="Genomic_DNA"/>
</dbReference>
<dbReference type="OrthoDB" id="5958808at2"/>
<evidence type="ECO:0000256" key="1">
    <source>
        <dbReference type="SAM" id="SignalP"/>
    </source>
</evidence>
<keyword evidence="4" id="KW-1185">Reference proteome</keyword>
<dbReference type="PANTHER" id="PTHR38792">
    <property type="entry name" value="BNR/ASP-BOX REPEAT DOMAIN PROTEIN (AFU_ORTHOLOGUE AFUA_7G06430)-RELATED"/>
    <property type="match status" value="1"/>
</dbReference>
<dbReference type="PROSITE" id="PS51175">
    <property type="entry name" value="CBM6"/>
    <property type="match status" value="1"/>
</dbReference>
<dbReference type="Pfam" id="PF16990">
    <property type="entry name" value="CBM_35"/>
    <property type="match status" value="1"/>
</dbReference>
<dbReference type="SUPFAM" id="SSF50370">
    <property type="entry name" value="Ricin B-like lectins"/>
    <property type="match status" value="1"/>
</dbReference>
<protein>
    <submittedName>
        <fullName evidence="3">Ricin-type beta-trefoil lectin domain-like</fullName>
    </submittedName>
</protein>
<dbReference type="SUPFAM" id="SSF49785">
    <property type="entry name" value="Galactose-binding domain-like"/>
    <property type="match status" value="1"/>
</dbReference>
<accession>A0A1T5IF50</accession>
<feature type="domain" description="CBM6" evidence="2">
    <location>
        <begin position="441"/>
        <end position="561"/>
    </location>
</feature>
<dbReference type="InterPro" id="IPR036278">
    <property type="entry name" value="Sialidase_sf"/>
</dbReference>
<dbReference type="Pfam" id="PF13088">
    <property type="entry name" value="BNR_2"/>
    <property type="match status" value="1"/>
</dbReference>
<dbReference type="GO" id="GO:0030246">
    <property type="term" value="F:carbohydrate binding"/>
    <property type="evidence" value="ECO:0007669"/>
    <property type="project" value="UniProtKB-KW"/>
</dbReference>